<name>A0ACC2D5F6_DIPCM</name>
<accession>A0ACC2D5F6</accession>
<organism evidence="1 2">
    <name type="scientific">Diphasiastrum complanatum</name>
    <name type="common">Issler's clubmoss</name>
    <name type="synonym">Lycopodium complanatum</name>
    <dbReference type="NCBI Taxonomy" id="34168"/>
    <lineage>
        <taxon>Eukaryota</taxon>
        <taxon>Viridiplantae</taxon>
        <taxon>Streptophyta</taxon>
        <taxon>Embryophyta</taxon>
        <taxon>Tracheophyta</taxon>
        <taxon>Lycopodiopsida</taxon>
        <taxon>Lycopodiales</taxon>
        <taxon>Lycopodiaceae</taxon>
        <taxon>Lycopodioideae</taxon>
        <taxon>Diphasiastrum</taxon>
    </lineage>
</organism>
<sequence length="512" mass="57406">MACGRASVELALSWEQKQQFTAPHVVVCAFPAQGHIIPALSFSELLASKGFFVTYVCAEHRLADLRKRIHAAGDKCKIRLAALPDKLPLGQYGIDEGPESLSWSMENVSKMKGDFQQLMGDLMTSSKLTSPTCVISDFFLSWTQDVANQFKIPRYVFFSCPAACLCILMYLPVLIEQGQIPVRTLGNQTNQSCYQTRAIIVPGLPPLSPPDMLYSLKDSCPKDIQEFVIKNSLRIHESAAIFINTYHELEKNAVDALRGEKINPNKIKIHLVGPLLPSDFFREDNLESKRALAYSEEERRCLEWLDKRPKSSVLYVSFGSIAILSVAQIREFALGLEASGQLFLWVLRPPSSHSDISAISSLLPQGFQSRISNHGLILYKWAPQLLILSHPSVGGFLTHCGWNSTLESICRGIPMLAFPQFAEQHLICKILVEQLKVGLQIRKEASGMAERGEIERRVKILMDSDKGRLLRKTAREARERASQNAATTNTSSQSFMQLFLQCHMNLRRCYSS</sequence>
<reference evidence="2" key="1">
    <citation type="journal article" date="2024" name="Proc. Natl. Acad. Sci. U.S.A.">
        <title>Extraordinary preservation of gene collinearity over three hundred million years revealed in homosporous lycophytes.</title>
        <authorList>
            <person name="Li C."/>
            <person name="Wickell D."/>
            <person name="Kuo L.Y."/>
            <person name="Chen X."/>
            <person name="Nie B."/>
            <person name="Liao X."/>
            <person name="Peng D."/>
            <person name="Ji J."/>
            <person name="Jenkins J."/>
            <person name="Williams M."/>
            <person name="Shu S."/>
            <person name="Plott C."/>
            <person name="Barry K."/>
            <person name="Rajasekar S."/>
            <person name="Grimwood J."/>
            <person name="Han X."/>
            <person name="Sun S."/>
            <person name="Hou Z."/>
            <person name="He W."/>
            <person name="Dai G."/>
            <person name="Sun C."/>
            <person name="Schmutz J."/>
            <person name="Leebens-Mack J.H."/>
            <person name="Li F.W."/>
            <person name="Wang L."/>
        </authorList>
    </citation>
    <scope>NUCLEOTIDE SEQUENCE [LARGE SCALE GENOMIC DNA]</scope>
    <source>
        <strain evidence="2">cv. PW_Plant_1</strain>
    </source>
</reference>
<protein>
    <submittedName>
        <fullName evidence="1">Uncharacterized protein</fullName>
    </submittedName>
</protein>
<evidence type="ECO:0000313" key="1">
    <source>
        <dbReference type="EMBL" id="KAJ7549465.1"/>
    </source>
</evidence>
<dbReference type="EMBL" id="CM055098">
    <property type="protein sequence ID" value="KAJ7549465.1"/>
    <property type="molecule type" value="Genomic_DNA"/>
</dbReference>
<keyword evidence="2" id="KW-1185">Reference proteome</keyword>
<dbReference type="Proteomes" id="UP001162992">
    <property type="component" value="Chromosome 7"/>
</dbReference>
<proteinExistence type="predicted"/>
<comment type="caution">
    <text evidence="1">The sequence shown here is derived from an EMBL/GenBank/DDBJ whole genome shotgun (WGS) entry which is preliminary data.</text>
</comment>
<evidence type="ECO:0000313" key="2">
    <source>
        <dbReference type="Proteomes" id="UP001162992"/>
    </source>
</evidence>
<gene>
    <name evidence="1" type="ORF">O6H91_07G054300</name>
</gene>